<dbReference type="SUPFAM" id="SSF53474">
    <property type="entry name" value="alpha/beta-Hydrolases"/>
    <property type="match status" value="1"/>
</dbReference>
<organism evidence="4 5">
    <name type="scientific">Cryptococcus deuterogattii Ram5</name>
    <dbReference type="NCBI Taxonomy" id="1296110"/>
    <lineage>
        <taxon>Eukaryota</taxon>
        <taxon>Fungi</taxon>
        <taxon>Dikarya</taxon>
        <taxon>Basidiomycota</taxon>
        <taxon>Agaricomycotina</taxon>
        <taxon>Tremellomycetes</taxon>
        <taxon>Tremellales</taxon>
        <taxon>Cryptococcaceae</taxon>
        <taxon>Cryptococcus</taxon>
        <taxon>Cryptococcus gattii species complex</taxon>
    </lineage>
</organism>
<dbReference type="InterPro" id="IPR050593">
    <property type="entry name" value="LovG"/>
</dbReference>
<dbReference type="EMBL" id="KN847905">
    <property type="protein sequence ID" value="KIR39725.1"/>
    <property type="molecule type" value="Genomic_DNA"/>
</dbReference>
<evidence type="ECO:0000256" key="2">
    <source>
        <dbReference type="SAM" id="MobiDB-lite"/>
    </source>
</evidence>
<evidence type="ECO:0000256" key="1">
    <source>
        <dbReference type="ARBA" id="ARBA00022801"/>
    </source>
</evidence>
<feature type="compositionally biased region" description="Polar residues" evidence="2">
    <location>
        <begin position="292"/>
        <end position="301"/>
    </location>
</feature>
<dbReference type="AlphaFoldDB" id="A0A0D0V474"/>
<dbReference type="PANTHER" id="PTHR48070">
    <property type="entry name" value="ESTERASE OVCA2"/>
    <property type="match status" value="1"/>
</dbReference>
<dbReference type="PANTHER" id="PTHR48070:SF6">
    <property type="entry name" value="ESTERASE OVCA2"/>
    <property type="match status" value="1"/>
</dbReference>
<keyword evidence="1" id="KW-0378">Hydrolase</keyword>
<evidence type="ECO:0000313" key="5">
    <source>
        <dbReference type="Proteomes" id="UP000053392"/>
    </source>
</evidence>
<dbReference type="GO" id="GO:0016787">
    <property type="term" value="F:hydrolase activity"/>
    <property type="evidence" value="ECO:0007669"/>
    <property type="project" value="UniProtKB-KW"/>
</dbReference>
<name>A0A0D0V474_9TREE</name>
<dbReference type="FunFam" id="3.40.50.1820:FF:000360">
    <property type="entry name" value="Unplaced genomic scaffold supercont1.23, whole genome shotgun sequence"/>
    <property type="match status" value="1"/>
</dbReference>
<reference evidence="4 5" key="1">
    <citation type="submission" date="2015-01" db="EMBL/GenBank/DDBJ databases">
        <title>The Genome Sequence of Cryptococcus gattii Ram5.</title>
        <authorList>
            <consortium name="The Broad Institute Genomics Platform"/>
            <person name="Cuomo C."/>
            <person name="Litvintseva A."/>
            <person name="Chen Y."/>
            <person name="Heitman J."/>
            <person name="Sun S."/>
            <person name="Springer D."/>
            <person name="Dromer F."/>
            <person name="Young S."/>
            <person name="Zeng Q."/>
            <person name="Gargeya S."/>
            <person name="Abouelleil A."/>
            <person name="Alvarado L."/>
            <person name="Chapman S.B."/>
            <person name="Gainer-Dewar J."/>
            <person name="Goldberg J."/>
            <person name="Griggs A."/>
            <person name="Gujja S."/>
            <person name="Hansen M."/>
            <person name="Howarth C."/>
            <person name="Imamovic A."/>
            <person name="Larimer J."/>
            <person name="Murphy C."/>
            <person name="Naylor J."/>
            <person name="Pearson M."/>
            <person name="Priest M."/>
            <person name="Roberts A."/>
            <person name="Saif S."/>
            <person name="Shea T."/>
            <person name="Sykes S."/>
            <person name="Wortman J."/>
            <person name="Nusbaum C."/>
            <person name="Birren B."/>
        </authorList>
    </citation>
    <scope>NUCLEOTIDE SEQUENCE [LARGE SCALE GENOMIC DNA]</scope>
    <source>
        <strain evidence="4 5">Ram5</strain>
    </source>
</reference>
<dbReference type="HOGENOM" id="CLU_051938_2_1_1"/>
<dbReference type="GO" id="GO:0005634">
    <property type="term" value="C:nucleus"/>
    <property type="evidence" value="ECO:0007669"/>
    <property type="project" value="TreeGrafter"/>
</dbReference>
<dbReference type="InterPro" id="IPR029058">
    <property type="entry name" value="AB_hydrolase_fold"/>
</dbReference>
<gene>
    <name evidence="4" type="ORF">I313_04196</name>
</gene>
<evidence type="ECO:0000259" key="3">
    <source>
        <dbReference type="Pfam" id="PF03959"/>
    </source>
</evidence>
<evidence type="ECO:0000313" key="4">
    <source>
        <dbReference type="EMBL" id="KIR39725.1"/>
    </source>
</evidence>
<dbReference type="OrthoDB" id="2094269at2759"/>
<accession>A0A0D0V474</accession>
<dbReference type="Pfam" id="PF03959">
    <property type="entry name" value="FSH1"/>
    <property type="match status" value="1"/>
</dbReference>
<proteinExistence type="predicted"/>
<feature type="compositionally biased region" description="Polar residues" evidence="2">
    <location>
        <begin position="267"/>
        <end position="278"/>
    </location>
</feature>
<dbReference type="InterPro" id="IPR005645">
    <property type="entry name" value="FSH-like_dom"/>
</dbReference>
<dbReference type="Proteomes" id="UP000053392">
    <property type="component" value="Unassembled WGS sequence"/>
</dbReference>
<dbReference type="ESTHER" id="cryne-q5kjh4">
    <property type="family name" value="FSH1"/>
</dbReference>
<protein>
    <recommendedName>
        <fullName evidence="3">Serine hydrolase domain-containing protein</fullName>
    </recommendedName>
</protein>
<feature type="domain" description="Serine hydrolase" evidence="3">
    <location>
        <begin position="3"/>
        <end position="227"/>
    </location>
</feature>
<sequence length="301" mass="33028">MTIRILTLCGFTQNSHIYSKQIGALRKAVKNAEFVFIDPPIVVEKADLPWITPANLDQFGSSASMDAETQTAETTPRAWWLNSDEWKTFRRFDETVAYLHDYIVKNGPFDGVMGFSQGAGMAALLAAMVEKPEIHPNFPAEPPIPKFKFAIFVGGFLPGYRPKIESHDFTNYFPLPSSLVTLHISGRNDTLITPERSEILMKHCENARFELHDGGHYTPSKASWRNFMNAYINSFAPGGSNGDLPSVDSYGPNGPNAPPMSKGGKSGTNTPKSKSGANTPKVDPETEEPQTDSKSVLALSS</sequence>
<feature type="region of interest" description="Disordered" evidence="2">
    <location>
        <begin position="243"/>
        <end position="301"/>
    </location>
</feature>
<dbReference type="GO" id="GO:0005737">
    <property type="term" value="C:cytoplasm"/>
    <property type="evidence" value="ECO:0007669"/>
    <property type="project" value="TreeGrafter"/>
</dbReference>
<dbReference type="Gene3D" id="3.40.50.1820">
    <property type="entry name" value="alpha/beta hydrolase"/>
    <property type="match status" value="1"/>
</dbReference>
<keyword evidence="5" id="KW-1185">Reference proteome</keyword>